<keyword evidence="1" id="KW-0597">Phosphoprotein</keyword>
<gene>
    <name evidence="6" type="ORF">DGAL_LOCUS9626</name>
</gene>
<sequence length="1177" mass="122907">MPRELDRVGVARQNKRPPLIKSAGCCLMLDPHYSSSNMYLGDEGTYVCKAFSPRSYVIQKVGPSSTTSPPPPLTAAVASLNPEAVVFESHNLTRQIIDTTDSIVIDHQTSVTRSSAKESTLVNGEAVMPAPVALSVEPLPAIDSSSDMLSPSPVTVSLVQDTTKTMLNGDQLQSKEGESGSVLNESVVITSENVNNTSATSPGGEVPVDRLKHALAAQLEYYFSRENLANDAYLVSQMDGDQYVPIWTVANFNQIKKLTTDIKLITEVLKESPNVQVDDEEMRVRPSHKRCIVILREIDGSTPVDEVRAIFADESLPKILSCEFAHNNVWYITFESDDDAQRAYHYVRDNVKEYKGHPINARIKAKPAMNRFFSLPGAVNNGMPGVPPGMGIVPPSAVPLPVPVLLATAPGAPLPVAVAPVPPTAVPLVAAAGAASSLKNGYPNVAGVASGTPPPHEGAVAVVNPSSNQQQQQPHMQPHHQQQPRFLYAAPPAPGSPYGAQPQLQLYAFHHPSSFYTPTVLQAWPSPNATGSSLFDLAPVFAMNGLSPQATFKPSPSPRYPGNMGGRGRGAHRRNPSTHPNNHSESGASAHSPAFSHQQQSSNNSSIAPVSGSVTAASNANNSNSANGAALSNGPSAAPLPSKNSSSSQAGTTSVSTSSTSTTNNNTGGGSGRDSKEASTSHHPLQKQATDGAPAAVGAGYGPASGDERRHHHEANNERNFGGDRGERQPYGFGGRGRGRPRGDRGNRGGGYSSYYRGASNGSYRGGGGGGNGGDRERHDRDSRHGSFGSSVGSGGGSYQSRANGPHQHHHHHHGNGNSSTTSPAPDFDLQAVSSFPPLPGLEAGAATGANLTASNNSAGGSVVNSDAPPKVEENSTPESVALAGGGGGHSSGASGAWGESKLSDVVKGVAKPKSGSNNGHGPKHLLNGPALIPSGGNSSNAVASNSAASVVTPSGAMAGTTKATSVESQPSPLPNGDLAQSTLALTPPTSPGKKEKPFSGSSVQQANTSKPAKAQTQQQLTHHHHHTQQQQHPTTGVPSGTSEMAPTKVATVVVPVPPPGVSYAKMAEQNKDRLEQMAREVKERELEQERERRRVAQTKLAANQGKTGSRSGLPSQTPGAAASSTNSSSQGPATVQQQQHQHQYRNDRRKDKQAHHVNNMGSDIEVGGSRDRSKSP</sequence>
<proteinExistence type="predicted"/>
<feature type="compositionally biased region" description="Low complexity" evidence="4">
    <location>
        <begin position="616"/>
        <end position="666"/>
    </location>
</feature>
<evidence type="ECO:0000256" key="4">
    <source>
        <dbReference type="SAM" id="MobiDB-lite"/>
    </source>
</evidence>
<dbReference type="EMBL" id="CAKKLH010000223">
    <property type="protein sequence ID" value="CAH0106471.1"/>
    <property type="molecule type" value="Genomic_DNA"/>
</dbReference>
<dbReference type="PANTHER" id="PTHR22792:SF131">
    <property type="entry name" value="LA-RELATED PROTEIN LARP4B"/>
    <property type="match status" value="1"/>
</dbReference>
<feature type="compositionally biased region" description="Low complexity" evidence="4">
    <location>
        <begin position="692"/>
        <end position="705"/>
    </location>
</feature>
<evidence type="ECO:0000259" key="5">
    <source>
        <dbReference type="PROSITE" id="PS50961"/>
    </source>
</evidence>
<feature type="compositionally biased region" description="Low complexity" evidence="4">
    <location>
        <begin position="596"/>
        <end position="606"/>
    </location>
</feature>
<dbReference type="SUPFAM" id="SSF46785">
    <property type="entry name" value="Winged helix' DNA-binding domain"/>
    <property type="match status" value="1"/>
</dbReference>
<protein>
    <recommendedName>
        <fullName evidence="5">HTH La-type RNA-binding domain-containing protein</fullName>
    </recommendedName>
</protein>
<dbReference type="CDD" id="cd08031">
    <property type="entry name" value="LARP_4_5_like"/>
    <property type="match status" value="1"/>
</dbReference>
<keyword evidence="7" id="KW-1185">Reference proteome</keyword>
<feature type="compositionally biased region" description="Basic and acidic residues" evidence="4">
    <location>
        <begin position="1069"/>
        <end position="1095"/>
    </location>
</feature>
<evidence type="ECO:0000313" key="7">
    <source>
        <dbReference type="Proteomes" id="UP000789390"/>
    </source>
</evidence>
<dbReference type="SMART" id="SM00715">
    <property type="entry name" value="LA"/>
    <property type="match status" value="1"/>
</dbReference>
<accession>A0A8J2WKR0</accession>
<feature type="compositionally biased region" description="Polar residues" evidence="4">
    <location>
        <begin position="1101"/>
        <end position="1136"/>
    </location>
</feature>
<reference evidence="6" key="1">
    <citation type="submission" date="2021-11" db="EMBL/GenBank/DDBJ databases">
        <authorList>
            <person name="Schell T."/>
        </authorList>
    </citation>
    <scope>NUCLEOTIDE SEQUENCE</scope>
    <source>
        <strain evidence="6">M5</strain>
    </source>
</reference>
<dbReference type="InterPro" id="IPR058699">
    <property type="entry name" value="RRM_LARP4/4B"/>
</dbReference>
<dbReference type="Gene3D" id="1.10.10.10">
    <property type="entry name" value="Winged helix-like DNA-binding domain superfamily/Winged helix DNA-binding domain"/>
    <property type="match status" value="1"/>
</dbReference>
<dbReference type="InterPro" id="IPR036390">
    <property type="entry name" value="WH_DNA-bd_sf"/>
</dbReference>
<feature type="compositionally biased region" description="Polar residues" evidence="4">
    <location>
        <begin position="577"/>
        <end position="589"/>
    </location>
</feature>
<feature type="compositionally biased region" description="Basic and acidic residues" evidence="4">
    <location>
        <begin position="774"/>
        <end position="785"/>
    </location>
</feature>
<dbReference type="PANTHER" id="PTHR22792">
    <property type="entry name" value="LUPUS LA PROTEIN-RELATED"/>
    <property type="match status" value="1"/>
</dbReference>
<feature type="domain" description="HTH La-type RNA-binding" evidence="5">
    <location>
        <begin position="205"/>
        <end position="294"/>
    </location>
</feature>
<dbReference type="GO" id="GO:0005829">
    <property type="term" value="C:cytosol"/>
    <property type="evidence" value="ECO:0007669"/>
    <property type="project" value="TreeGrafter"/>
</dbReference>
<feature type="compositionally biased region" description="Polar residues" evidence="4">
    <location>
        <begin position="1000"/>
        <end position="1011"/>
    </location>
</feature>
<feature type="compositionally biased region" description="Low complexity" evidence="4">
    <location>
        <begin position="854"/>
        <end position="866"/>
    </location>
</feature>
<dbReference type="AlphaFoldDB" id="A0A8J2WKR0"/>
<evidence type="ECO:0000256" key="2">
    <source>
        <dbReference type="ARBA" id="ARBA00022884"/>
    </source>
</evidence>
<feature type="region of interest" description="Disordered" evidence="4">
    <location>
        <begin position="465"/>
        <end position="495"/>
    </location>
</feature>
<dbReference type="GO" id="GO:0003730">
    <property type="term" value="F:mRNA 3'-UTR binding"/>
    <property type="evidence" value="ECO:0007669"/>
    <property type="project" value="TreeGrafter"/>
</dbReference>
<dbReference type="Proteomes" id="UP000789390">
    <property type="component" value="Unassembled WGS sequence"/>
</dbReference>
<feature type="compositionally biased region" description="Polar residues" evidence="4">
    <location>
        <begin position="962"/>
        <end position="971"/>
    </location>
</feature>
<evidence type="ECO:0000256" key="3">
    <source>
        <dbReference type="PROSITE-ProRule" id="PRU00332"/>
    </source>
</evidence>
<dbReference type="Pfam" id="PF05383">
    <property type="entry name" value="La"/>
    <property type="match status" value="1"/>
</dbReference>
<dbReference type="Pfam" id="PF26088">
    <property type="entry name" value="RRM_LARP4"/>
    <property type="match status" value="1"/>
</dbReference>
<evidence type="ECO:0000256" key="1">
    <source>
        <dbReference type="ARBA" id="ARBA00022553"/>
    </source>
</evidence>
<dbReference type="InterPro" id="IPR006630">
    <property type="entry name" value="La_HTH"/>
</dbReference>
<comment type="caution">
    <text evidence="6">The sequence shown here is derived from an EMBL/GenBank/DDBJ whole genome shotgun (WGS) entry which is preliminary data.</text>
</comment>
<dbReference type="InterPro" id="IPR045180">
    <property type="entry name" value="La_dom_prot"/>
</dbReference>
<keyword evidence="2 3" id="KW-0694">RNA-binding</keyword>
<dbReference type="OrthoDB" id="10046764at2759"/>
<evidence type="ECO:0000313" key="6">
    <source>
        <dbReference type="EMBL" id="CAH0106471.1"/>
    </source>
</evidence>
<dbReference type="PROSITE" id="PS50961">
    <property type="entry name" value="HTH_LA"/>
    <property type="match status" value="1"/>
</dbReference>
<feature type="region of interest" description="Disordered" evidence="4">
    <location>
        <begin position="960"/>
        <end position="1177"/>
    </location>
</feature>
<feature type="compositionally biased region" description="Low complexity" evidence="4">
    <location>
        <begin position="1046"/>
        <end position="1055"/>
    </location>
</feature>
<feature type="compositionally biased region" description="Basic and acidic residues" evidence="4">
    <location>
        <begin position="706"/>
        <end position="728"/>
    </location>
</feature>
<dbReference type="GO" id="GO:0010494">
    <property type="term" value="C:cytoplasmic stress granule"/>
    <property type="evidence" value="ECO:0007669"/>
    <property type="project" value="TreeGrafter"/>
</dbReference>
<feature type="compositionally biased region" description="Low complexity" evidence="4">
    <location>
        <begin position="753"/>
        <end position="763"/>
    </location>
</feature>
<name>A0A8J2WKR0_9CRUS</name>
<dbReference type="InterPro" id="IPR036388">
    <property type="entry name" value="WH-like_DNA-bd_sf"/>
</dbReference>
<feature type="region of interest" description="Disordered" evidence="4">
    <location>
        <begin position="549"/>
        <end position="933"/>
    </location>
</feature>
<organism evidence="6 7">
    <name type="scientific">Daphnia galeata</name>
    <dbReference type="NCBI Taxonomy" id="27404"/>
    <lineage>
        <taxon>Eukaryota</taxon>
        <taxon>Metazoa</taxon>
        <taxon>Ecdysozoa</taxon>
        <taxon>Arthropoda</taxon>
        <taxon>Crustacea</taxon>
        <taxon>Branchiopoda</taxon>
        <taxon>Diplostraca</taxon>
        <taxon>Cladocera</taxon>
        <taxon>Anomopoda</taxon>
        <taxon>Daphniidae</taxon>
        <taxon>Daphnia</taxon>
    </lineage>
</organism>
<feature type="compositionally biased region" description="Gly residues" evidence="4">
    <location>
        <begin position="764"/>
        <end position="773"/>
    </location>
</feature>
<dbReference type="GO" id="GO:0045727">
    <property type="term" value="P:positive regulation of translation"/>
    <property type="evidence" value="ECO:0007669"/>
    <property type="project" value="TreeGrafter"/>
</dbReference>
<dbReference type="CDD" id="cd12430">
    <property type="entry name" value="RRM_LARP4_5_like"/>
    <property type="match status" value="1"/>
</dbReference>
<feature type="compositionally biased region" description="Low complexity" evidence="4">
    <location>
        <begin position="469"/>
        <end position="495"/>
    </location>
</feature>